<sequence>MEEKKFSLDGREVTGYIIPIGPVNLVFAQTNKGLVGCGAIDVIALEKFKIPAVKVRPTTADSVRNIDDLLKGVVALANSFAKEAGIVQDISGEEALKKLL</sequence>
<evidence type="ECO:0000313" key="2">
    <source>
        <dbReference type="Proteomes" id="UP000245934"/>
    </source>
</evidence>
<organism evidence="1 2">
    <name type="scientific">Methanospirillum stamsii</name>
    <dbReference type="NCBI Taxonomy" id="1277351"/>
    <lineage>
        <taxon>Archaea</taxon>
        <taxon>Methanobacteriati</taxon>
        <taxon>Methanobacteriota</taxon>
        <taxon>Stenosarchaea group</taxon>
        <taxon>Methanomicrobia</taxon>
        <taxon>Methanomicrobiales</taxon>
        <taxon>Methanospirillaceae</taxon>
        <taxon>Methanospirillum</taxon>
    </lineage>
</organism>
<evidence type="ECO:0000313" key="1">
    <source>
        <dbReference type="EMBL" id="PWR76268.1"/>
    </source>
</evidence>
<dbReference type="GeneID" id="97610400"/>
<proteinExistence type="predicted"/>
<dbReference type="Pfam" id="PF08827">
    <property type="entry name" value="DUF1805"/>
    <property type="match status" value="1"/>
</dbReference>
<comment type="caution">
    <text evidence="1">The sequence shown here is derived from an EMBL/GenBank/DDBJ whole genome shotgun (WGS) entry which is preliminary data.</text>
</comment>
<gene>
    <name evidence="1" type="ORF">DLD82_00195</name>
</gene>
<dbReference type="Gene3D" id="3.30.1980.10">
    <property type="entry name" value="Hypothetical protein YunC"/>
    <property type="match status" value="1"/>
</dbReference>
<dbReference type="SUPFAM" id="SSF102891">
    <property type="entry name" value="Hypothetical protein Ta1206"/>
    <property type="match status" value="1"/>
</dbReference>
<dbReference type="AlphaFoldDB" id="A0A2V2NIU1"/>
<dbReference type="RefSeq" id="WP_109939087.1">
    <property type="nucleotide sequence ID" value="NZ_CP176366.1"/>
</dbReference>
<dbReference type="InterPro" id="IPR014931">
    <property type="entry name" value="DUF1805"/>
</dbReference>
<accession>A0A2V2NIU1</accession>
<reference evidence="1 2" key="1">
    <citation type="submission" date="2018-05" db="EMBL/GenBank/DDBJ databases">
        <title>Draft genome of Methanospirillum stamsii Pt1.</title>
        <authorList>
            <person name="Dueholm M.S."/>
            <person name="Nielsen P.H."/>
            <person name="Bakmann L.F."/>
            <person name="Otzen D.E."/>
        </authorList>
    </citation>
    <scope>NUCLEOTIDE SEQUENCE [LARGE SCALE GENOMIC DNA]</scope>
    <source>
        <strain evidence="1 2">Pt1</strain>
    </source>
</reference>
<dbReference type="Proteomes" id="UP000245934">
    <property type="component" value="Unassembled WGS sequence"/>
</dbReference>
<dbReference type="OrthoDB" id="120833at2157"/>
<dbReference type="InterPro" id="IPR036493">
    <property type="entry name" value="YunC_sf"/>
</dbReference>
<dbReference type="EMBL" id="QGMZ01000001">
    <property type="protein sequence ID" value="PWR76268.1"/>
    <property type="molecule type" value="Genomic_DNA"/>
</dbReference>
<name>A0A2V2NIU1_9EURY</name>
<keyword evidence="2" id="KW-1185">Reference proteome</keyword>
<protein>
    <submittedName>
        <fullName evidence="1">DUF1805 domain-containing protein</fullName>
    </submittedName>
</protein>